<evidence type="ECO:0000313" key="3">
    <source>
        <dbReference type="EMBL" id="GMH82165.1"/>
    </source>
</evidence>
<reference evidence="4" key="1">
    <citation type="journal article" date="2023" name="Commun. Biol.">
        <title>Genome analysis of Parmales, the sister group of diatoms, reveals the evolutionary specialization of diatoms from phago-mixotrophs to photoautotrophs.</title>
        <authorList>
            <person name="Ban H."/>
            <person name="Sato S."/>
            <person name="Yoshikawa S."/>
            <person name="Yamada K."/>
            <person name="Nakamura Y."/>
            <person name="Ichinomiya M."/>
            <person name="Sato N."/>
            <person name="Blanc-Mathieu R."/>
            <person name="Endo H."/>
            <person name="Kuwata A."/>
            <person name="Ogata H."/>
        </authorList>
    </citation>
    <scope>NUCLEOTIDE SEQUENCE [LARGE SCALE GENOMIC DNA]</scope>
    <source>
        <strain evidence="4">NIES 3701</strain>
    </source>
</reference>
<dbReference type="SUPFAM" id="SSF49329">
    <property type="entry name" value="Cu,Zn superoxide dismutase-like"/>
    <property type="match status" value="1"/>
</dbReference>
<dbReference type="GO" id="GO:0046872">
    <property type="term" value="F:metal ion binding"/>
    <property type="evidence" value="ECO:0007669"/>
    <property type="project" value="InterPro"/>
</dbReference>
<name>A0A9W7B9P2_9STRA</name>
<accession>A0A9W7B9P2</accession>
<feature type="compositionally biased region" description="Basic residues" evidence="1">
    <location>
        <begin position="173"/>
        <end position="193"/>
    </location>
</feature>
<organism evidence="3 4">
    <name type="scientific">Triparma strigata</name>
    <dbReference type="NCBI Taxonomy" id="1606541"/>
    <lineage>
        <taxon>Eukaryota</taxon>
        <taxon>Sar</taxon>
        <taxon>Stramenopiles</taxon>
        <taxon>Ochrophyta</taxon>
        <taxon>Bolidophyceae</taxon>
        <taxon>Parmales</taxon>
        <taxon>Triparmaceae</taxon>
        <taxon>Triparma</taxon>
    </lineage>
</organism>
<evidence type="ECO:0000256" key="2">
    <source>
        <dbReference type="SAM" id="SignalP"/>
    </source>
</evidence>
<dbReference type="Gene3D" id="2.60.40.200">
    <property type="entry name" value="Superoxide dismutase, copper/zinc binding domain"/>
    <property type="match status" value="1"/>
</dbReference>
<dbReference type="GO" id="GO:0006801">
    <property type="term" value="P:superoxide metabolic process"/>
    <property type="evidence" value="ECO:0007669"/>
    <property type="project" value="InterPro"/>
</dbReference>
<keyword evidence="4" id="KW-1185">Reference proteome</keyword>
<evidence type="ECO:0000313" key="4">
    <source>
        <dbReference type="Proteomes" id="UP001165085"/>
    </source>
</evidence>
<feature type="region of interest" description="Disordered" evidence="1">
    <location>
        <begin position="161"/>
        <end position="195"/>
    </location>
</feature>
<dbReference type="Proteomes" id="UP001165085">
    <property type="component" value="Unassembled WGS sequence"/>
</dbReference>
<evidence type="ECO:0000256" key="1">
    <source>
        <dbReference type="SAM" id="MobiDB-lite"/>
    </source>
</evidence>
<dbReference type="OrthoDB" id="421256at2759"/>
<comment type="caution">
    <text evidence="3">The sequence shown here is derived from an EMBL/GenBank/DDBJ whole genome shotgun (WGS) entry which is preliminary data.</text>
</comment>
<feature type="signal peptide" evidence="2">
    <location>
        <begin position="1"/>
        <end position="19"/>
    </location>
</feature>
<dbReference type="EMBL" id="BRXY01000266">
    <property type="protein sequence ID" value="GMH82165.1"/>
    <property type="molecule type" value="Genomic_DNA"/>
</dbReference>
<feature type="chain" id="PRO_5040819352" evidence="2">
    <location>
        <begin position="20"/>
        <end position="351"/>
    </location>
</feature>
<dbReference type="InterPro" id="IPR036423">
    <property type="entry name" value="SOD-like_Cu/Zn_dom_sf"/>
</dbReference>
<protein>
    <submittedName>
        <fullName evidence="3">Uncharacterized protein</fullName>
    </submittedName>
</protein>
<dbReference type="AlphaFoldDB" id="A0A9W7B9P2"/>
<proteinExistence type="predicted"/>
<sequence>MKSFCLLLAVSQIWEEVNGLGYSISEREVNCQSVVTIALGEGCAYNSQVPENIKCSTNVVNPSSGTTGLWQVSVNAFDNDVYRPGINQNNCPKTTTGSRSGIDNPCCQAYIANAILEDTCSAAPSSLSYIGNPITQAPPFCEGQWTGSYSVYSGYAGQVCRNDRSPSSPSASKKSKKSKSKKSMSSKGKKGKKGGSALSVPNFVKYFNSNTALVVGGSVSSITTAGTYQTLTFSLTGVDSTRTTAGTQANSCGIRIHANPTCTADAGGHYYQTPVTTDPWTAVRYTATGTGATGTLTVNTGGTEADITGKSMIIHDRTGGRIACGIITASGAGRRLEVDLRKHIVPQEGGY</sequence>
<keyword evidence="2" id="KW-0732">Signal</keyword>
<gene>
    <name evidence="3" type="ORF">TrST_g11667</name>
</gene>